<evidence type="ECO:0000256" key="3">
    <source>
        <dbReference type="ARBA" id="ARBA00022563"/>
    </source>
</evidence>
<dbReference type="GO" id="GO:0006730">
    <property type="term" value="P:one-carbon metabolic process"/>
    <property type="evidence" value="ECO:0007669"/>
    <property type="project" value="UniProtKB-KW"/>
</dbReference>
<comment type="similarity">
    <text evidence="7">Belongs to the dihydrofolate reductase family.</text>
</comment>
<dbReference type="GO" id="GO:0050661">
    <property type="term" value="F:NADP binding"/>
    <property type="evidence" value="ECO:0007669"/>
    <property type="project" value="InterPro"/>
</dbReference>
<dbReference type="Pfam" id="PF00186">
    <property type="entry name" value="DHFR_1"/>
    <property type="match status" value="1"/>
</dbReference>
<evidence type="ECO:0000256" key="1">
    <source>
        <dbReference type="ARBA" id="ARBA00004903"/>
    </source>
</evidence>
<dbReference type="SUPFAM" id="SSF53597">
    <property type="entry name" value="Dihydrofolate reductase-like"/>
    <property type="match status" value="1"/>
</dbReference>
<keyword evidence="5" id="KW-0560">Oxidoreductase</keyword>
<comment type="caution">
    <text evidence="9">The sequence shown here is derived from an EMBL/GenBank/DDBJ whole genome shotgun (WGS) entry which is preliminary data.</text>
</comment>
<dbReference type="Gene3D" id="3.40.430.10">
    <property type="entry name" value="Dihydrofolate Reductase, subunit A"/>
    <property type="match status" value="1"/>
</dbReference>
<comment type="pathway">
    <text evidence="1">Cofactor biosynthesis; tetrahydrofolate biosynthesis; 5,6,7,8-tetrahydrofolate from 7,8-dihydrofolate: step 1/1.</text>
</comment>
<keyword evidence="10" id="KW-1185">Reference proteome</keyword>
<dbReference type="InterPro" id="IPR024072">
    <property type="entry name" value="DHFR-like_dom_sf"/>
</dbReference>
<sequence>MSEKLRMGLIVAIDENGGIGKSGTIPWELRKDTVRVMRKTKTTEDPNKVSVQRNAVIMGRKCYDSIPPAFRPLKGRLNVVMSRDQPEVTEKYILIRNDLEKVMAELSSMVKSGEIERVWNFGGRDIYSWGLENDLVSTIEITKIQENFDADVKLPDVDWANFKEVWKSEEQEENGLKYTFHTYER</sequence>
<protein>
    <recommendedName>
        <fullName evidence="2">dihydrofolate reductase</fullName>
        <ecNumber evidence="2">1.5.1.3</ecNumber>
    </recommendedName>
</protein>
<evidence type="ECO:0000259" key="8">
    <source>
        <dbReference type="PROSITE" id="PS51330"/>
    </source>
</evidence>
<dbReference type="EC" id="1.5.1.3" evidence="2"/>
<dbReference type="PANTHER" id="PTHR48069">
    <property type="entry name" value="DIHYDROFOLATE REDUCTASE"/>
    <property type="match status" value="1"/>
</dbReference>
<dbReference type="PROSITE" id="PS00075">
    <property type="entry name" value="DHFR_1"/>
    <property type="match status" value="1"/>
</dbReference>
<gene>
    <name evidence="9" type="ORF">PMAYCL1PPCAC_26923</name>
</gene>
<evidence type="ECO:0000256" key="2">
    <source>
        <dbReference type="ARBA" id="ARBA00012856"/>
    </source>
</evidence>
<dbReference type="PRINTS" id="PR00070">
    <property type="entry name" value="DHFR"/>
</dbReference>
<keyword evidence="4" id="KW-0521">NADP</keyword>
<accession>A0AAN5I8N8</accession>
<evidence type="ECO:0000256" key="6">
    <source>
        <dbReference type="ARBA" id="ARBA00048873"/>
    </source>
</evidence>
<dbReference type="InterPro" id="IPR017925">
    <property type="entry name" value="DHFR_CS"/>
</dbReference>
<dbReference type="PANTHER" id="PTHR48069:SF3">
    <property type="entry name" value="DIHYDROFOLATE REDUCTASE"/>
    <property type="match status" value="1"/>
</dbReference>
<dbReference type="CDD" id="cd00209">
    <property type="entry name" value="DHFR"/>
    <property type="match status" value="1"/>
</dbReference>
<evidence type="ECO:0000313" key="10">
    <source>
        <dbReference type="Proteomes" id="UP001328107"/>
    </source>
</evidence>
<name>A0AAN5I8N8_9BILA</name>
<dbReference type="EMBL" id="BTRK01000006">
    <property type="protein sequence ID" value="GMR56728.1"/>
    <property type="molecule type" value="Genomic_DNA"/>
</dbReference>
<feature type="non-terminal residue" evidence="9">
    <location>
        <position position="185"/>
    </location>
</feature>
<keyword evidence="3" id="KW-0554">One-carbon metabolism</keyword>
<dbReference type="InterPro" id="IPR001796">
    <property type="entry name" value="DHFR_dom"/>
</dbReference>
<evidence type="ECO:0000256" key="5">
    <source>
        <dbReference type="ARBA" id="ARBA00023002"/>
    </source>
</evidence>
<evidence type="ECO:0000313" key="9">
    <source>
        <dbReference type="EMBL" id="GMR56728.1"/>
    </source>
</evidence>
<dbReference type="GO" id="GO:0004146">
    <property type="term" value="F:dihydrofolate reductase activity"/>
    <property type="evidence" value="ECO:0007669"/>
    <property type="project" value="UniProtKB-EC"/>
</dbReference>
<organism evidence="9 10">
    <name type="scientific">Pristionchus mayeri</name>
    <dbReference type="NCBI Taxonomy" id="1317129"/>
    <lineage>
        <taxon>Eukaryota</taxon>
        <taxon>Metazoa</taxon>
        <taxon>Ecdysozoa</taxon>
        <taxon>Nematoda</taxon>
        <taxon>Chromadorea</taxon>
        <taxon>Rhabditida</taxon>
        <taxon>Rhabditina</taxon>
        <taxon>Diplogasteromorpha</taxon>
        <taxon>Diplogasteroidea</taxon>
        <taxon>Neodiplogasteridae</taxon>
        <taxon>Pristionchus</taxon>
    </lineage>
</organism>
<comment type="catalytic activity">
    <reaction evidence="6">
        <text>(6S)-5,6,7,8-tetrahydrofolate + NADP(+) = 7,8-dihydrofolate + NADPH + H(+)</text>
        <dbReference type="Rhea" id="RHEA:15009"/>
        <dbReference type="ChEBI" id="CHEBI:15378"/>
        <dbReference type="ChEBI" id="CHEBI:57451"/>
        <dbReference type="ChEBI" id="CHEBI:57453"/>
        <dbReference type="ChEBI" id="CHEBI:57783"/>
        <dbReference type="ChEBI" id="CHEBI:58349"/>
        <dbReference type="EC" id="1.5.1.3"/>
    </reaction>
</comment>
<evidence type="ECO:0000256" key="4">
    <source>
        <dbReference type="ARBA" id="ARBA00022857"/>
    </source>
</evidence>
<dbReference type="InterPro" id="IPR012259">
    <property type="entry name" value="DHFR"/>
</dbReference>
<dbReference type="Proteomes" id="UP001328107">
    <property type="component" value="Unassembled WGS sequence"/>
</dbReference>
<reference evidence="10" key="1">
    <citation type="submission" date="2022-10" db="EMBL/GenBank/DDBJ databases">
        <title>Genome assembly of Pristionchus species.</title>
        <authorList>
            <person name="Yoshida K."/>
            <person name="Sommer R.J."/>
        </authorList>
    </citation>
    <scope>NUCLEOTIDE SEQUENCE [LARGE SCALE GENOMIC DNA]</scope>
    <source>
        <strain evidence="10">RS5460</strain>
    </source>
</reference>
<dbReference type="GO" id="GO:0046654">
    <property type="term" value="P:tetrahydrofolate biosynthetic process"/>
    <property type="evidence" value="ECO:0007669"/>
    <property type="project" value="InterPro"/>
</dbReference>
<dbReference type="PROSITE" id="PS51330">
    <property type="entry name" value="DHFR_2"/>
    <property type="match status" value="1"/>
</dbReference>
<dbReference type="AlphaFoldDB" id="A0AAN5I8N8"/>
<dbReference type="GO" id="GO:0005739">
    <property type="term" value="C:mitochondrion"/>
    <property type="evidence" value="ECO:0007669"/>
    <property type="project" value="TreeGrafter"/>
</dbReference>
<feature type="domain" description="DHFR" evidence="8">
    <location>
        <begin position="6"/>
        <end position="185"/>
    </location>
</feature>
<proteinExistence type="inferred from homology"/>
<dbReference type="GO" id="GO:0046655">
    <property type="term" value="P:folic acid metabolic process"/>
    <property type="evidence" value="ECO:0007669"/>
    <property type="project" value="TreeGrafter"/>
</dbReference>
<dbReference type="GO" id="GO:0046452">
    <property type="term" value="P:dihydrofolate metabolic process"/>
    <property type="evidence" value="ECO:0007669"/>
    <property type="project" value="TreeGrafter"/>
</dbReference>
<evidence type="ECO:0000256" key="7">
    <source>
        <dbReference type="RuleBase" id="RU004474"/>
    </source>
</evidence>